<feature type="chain" id="PRO_5012459106" evidence="1">
    <location>
        <begin position="22"/>
        <end position="118"/>
    </location>
</feature>
<dbReference type="EMBL" id="MUYV01000001">
    <property type="protein sequence ID" value="OOS26665.1"/>
    <property type="molecule type" value="Genomic_DNA"/>
</dbReference>
<accession>A0A1T0CWG3</accession>
<dbReference type="RefSeq" id="WP_078317060.1">
    <property type="nucleotide sequence ID" value="NZ_MUYV01000001.1"/>
</dbReference>
<keyword evidence="3" id="KW-1185">Reference proteome</keyword>
<protein>
    <submittedName>
        <fullName evidence="2">Uncharacterized protein</fullName>
    </submittedName>
</protein>
<feature type="signal peptide" evidence="1">
    <location>
        <begin position="1"/>
        <end position="21"/>
    </location>
</feature>
<reference evidence="2 3" key="1">
    <citation type="submission" date="2017-02" db="EMBL/GenBank/DDBJ databases">
        <title>Draft genome sequence of Moraxella porci CCUG 54912T type strain.</title>
        <authorList>
            <person name="Salva-Serra F."/>
            <person name="Engstrom-Jakobsson H."/>
            <person name="Thorell K."/>
            <person name="Jaen-Luchoro D."/>
            <person name="Gonzales-Siles L."/>
            <person name="Karlsson R."/>
            <person name="Yazdan S."/>
            <person name="Boulund F."/>
            <person name="Johnning A."/>
            <person name="Engstrand L."/>
            <person name="Kristiansson E."/>
            <person name="Moore E."/>
        </authorList>
    </citation>
    <scope>NUCLEOTIDE SEQUENCE [LARGE SCALE GENOMIC DNA]</scope>
    <source>
        <strain evidence="2 3">CCUG 54912</strain>
    </source>
</reference>
<dbReference type="Proteomes" id="UP000190683">
    <property type="component" value="Unassembled WGS sequence"/>
</dbReference>
<organism evidence="2 3">
    <name type="scientific">Moraxella porci DSM 25326</name>
    <dbReference type="NCBI Taxonomy" id="573983"/>
    <lineage>
        <taxon>Bacteria</taxon>
        <taxon>Pseudomonadati</taxon>
        <taxon>Pseudomonadota</taxon>
        <taxon>Gammaproteobacteria</taxon>
        <taxon>Moraxellales</taxon>
        <taxon>Moraxellaceae</taxon>
        <taxon>Moraxella</taxon>
    </lineage>
</organism>
<comment type="caution">
    <text evidence="2">The sequence shown here is derived from an EMBL/GenBank/DDBJ whole genome shotgun (WGS) entry which is preliminary data.</text>
</comment>
<dbReference type="AlphaFoldDB" id="A0A1T0CWG3"/>
<evidence type="ECO:0000313" key="3">
    <source>
        <dbReference type="Proteomes" id="UP000190683"/>
    </source>
</evidence>
<dbReference type="STRING" id="573983.B0681_02020"/>
<evidence type="ECO:0000313" key="2">
    <source>
        <dbReference type="EMBL" id="OOS26665.1"/>
    </source>
</evidence>
<proteinExistence type="predicted"/>
<keyword evidence="1" id="KW-0732">Signal</keyword>
<evidence type="ECO:0000256" key="1">
    <source>
        <dbReference type="SAM" id="SignalP"/>
    </source>
</evidence>
<gene>
    <name evidence="2" type="ORF">B0681_02020</name>
</gene>
<sequence>MKRRSLGLLTALLMLAQPSHAEPQQIEVCIKARYDYKWGMPLVSSALFGTHNQFNQIAGVEILPSGHYVMFDFGDEEIEDMQMIKLSSVLTSSYQEGEGQHGDRWLVARKLPAQICRQ</sequence>
<name>A0A1T0CWG3_9GAMM</name>